<gene>
    <name evidence="5" type="ORF">V6984_16070</name>
</gene>
<dbReference type="Proteomes" id="UP001451571">
    <property type="component" value="Chromosome"/>
</dbReference>
<reference evidence="5 6" key="1">
    <citation type="submission" date="2024-02" db="EMBL/GenBank/DDBJ databases">
        <title>Bacterial strain from lacustrine sediment.</title>
        <authorList>
            <person name="Petit C."/>
            <person name="Fadhlaoui K."/>
        </authorList>
    </citation>
    <scope>NUCLEOTIDE SEQUENCE [LARGE SCALE GENOMIC DNA]</scope>
    <source>
        <strain evidence="5 6">IPX-CK</strain>
    </source>
</reference>
<dbReference type="Gene3D" id="3.40.50.360">
    <property type="match status" value="1"/>
</dbReference>
<dbReference type="PROSITE" id="PS00198">
    <property type="entry name" value="4FE4S_FER_1"/>
    <property type="match status" value="2"/>
</dbReference>
<name>A0ABZ3EU25_9FIRM</name>
<dbReference type="InterPro" id="IPR029039">
    <property type="entry name" value="Flavoprotein-like_sf"/>
</dbReference>
<organism evidence="5 6">
    <name type="scientific">Kineothrix sedimenti</name>
    <dbReference type="NCBI Taxonomy" id="3123317"/>
    <lineage>
        <taxon>Bacteria</taxon>
        <taxon>Bacillati</taxon>
        <taxon>Bacillota</taxon>
        <taxon>Clostridia</taxon>
        <taxon>Lachnospirales</taxon>
        <taxon>Lachnospiraceae</taxon>
        <taxon>Kineothrix</taxon>
    </lineage>
</organism>
<feature type="domain" description="4Fe-4S ferredoxin-type" evidence="4">
    <location>
        <begin position="189"/>
        <end position="217"/>
    </location>
</feature>
<dbReference type="RefSeq" id="WP_342756620.1">
    <property type="nucleotide sequence ID" value="NZ_CP146256.1"/>
</dbReference>
<evidence type="ECO:0000256" key="2">
    <source>
        <dbReference type="ARBA" id="ARBA00023004"/>
    </source>
</evidence>
<dbReference type="InterPro" id="IPR017900">
    <property type="entry name" value="4Fe4S_Fe_S_CS"/>
</dbReference>
<protein>
    <submittedName>
        <fullName evidence="5">EFR1 family ferrodoxin</fullName>
    </submittedName>
</protein>
<keyword evidence="2" id="KW-0408">Iron</keyword>
<keyword evidence="1" id="KW-0479">Metal-binding</keyword>
<dbReference type="PROSITE" id="PS51379">
    <property type="entry name" value="4FE4S_FER_2"/>
    <property type="match status" value="1"/>
</dbReference>
<evidence type="ECO:0000259" key="4">
    <source>
        <dbReference type="PROSITE" id="PS51379"/>
    </source>
</evidence>
<dbReference type="NCBIfam" id="NF038196">
    <property type="entry name" value="ferrodoxin_EFR1"/>
    <property type="match status" value="1"/>
</dbReference>
<evidence type="ECO:0000313" key="5">
    <source>
        <dbReference type="EMBL" id="XAH73010.1"/>
    </source>
</evidence>
<accession>A0ABZ3EU25</accession>
<sequence length="295" mass="32708">MKTYSHIKIAYYSGTGGTELAAKSFQSRLEEKRCICTIEKITDGMSVNQSDHDLLLLLFPVHAFNAPEPVYRWIDSLDAVNHISAAVISVSGAGEVCPNTACRVGSIKRLTKKGYRVIYDRMIVMPSNWVASAPSPLPYLLMQTLPIAVEQISCDLLSGVCKKGEPLWIDRFFSVMGKLETSGGHYWGKRIKVLGHCTNCGWCAGHCPAGNITMSNGKPAFGDQCHFCLKCIYGCPSKALHPGTMKFVVIQEGYCLKDITEKFSQNPQTSIKDLKVGFFWLGVKKYLLSLEDKHK</sequence>
<dbReference type="SUPFAM" id="SSF52218">
    <property type="entry name" value="Flavoproteins"/>
    <property type="match status" value="1"/>
</dbReference>
<dbReference type="SUPFAM" id="SSF54862">
    <property type="entry name" value="4Fe-4S ferredoxins"/>
    <property type="match status" value="1"/>
</dbReference>
<proteinExistence type="predicted"/>
<dbReference type="InterPro" id="IPR017896">
    <property type="entry name" value="4Fe4S_Fe-S-bd"/>
</dbReference>
<dbReference type="Gene3D" id="3.30.70.20">
    <property type="match status" value="1"/>
</dbReference>
<keyword evidence="3" id="KW-0411">Iron-sulfur</keyword>
<evidence type="ECO:0000256" key="3">
    <source>
        <dbReference type="ARBA" id="ARBA00023014"/>
    </source>
</evidence>
<dbReference type="EMBL" id="CP146256">
    <property type="protein sequence ID" value="XAH73010.1"/>
    <property type="molecule type" value="Genomic_DNA"/>
</dbReference>
<evidence type="ECO:0000313" key="6">
    <source>
        <dbReference type="Proteomes" id="UP001451571"/>
    </source>
</evidence>
<dbReference type="InterPro" id="IPR047964">
    <property type="entry name" value="EFR1-like"/>
</dbReference>
<evidence type="ECO:0000256" key="1">
    <source>
        <dbReference type="ARBA" id="ARBA00022723"/>
    </source>
</evidence>
<keyword evidence="6" id="KW-1185">Reference proteome</keyword>